<comment type="similarity">
    <text evidence="1">Belongs to the ABC transporter superfamily.</text>
</comment>
<evidence type="ECO:0000259" key="5">
    <source>
        <dbReference type="PROSITE" id="PS50893"/>
    </source>
</evidence>
<keyword evidence="3" id="KW-0547">Nucleotide-binding</keyword>
<dbReference type="GO" id="GO:0140359">
    <property type="term" value="F:ABC-type transporter activity"/>
    <property type="evidence" value="ECO:0007669"/>
    <property type="project" value="InterPro"/>
</dbReference>
<dbReference type="EMBL" id="FUWJ01000013">
    <property type="protein sequence ID" value="SKA36247.1"/>
    <property type="molecule type" value="Genomic_DNA"/>
</dbReference>
<evidence type="ECO:0000256" key="2">
    <source>
        <dbReference type="ARBA" id="ARBA00022448"/>
    </source>
</evidence>
<dbReference type="InterPro" id="IPR015860">
    <property type="entry name" value="ABC_transpr_TagH-like"/>
</dbReference>
<dbReference type="GO" id="GO:0016887">
    <property type="term" value="F:ATP hydrolysis activity"/>
    <property type="evidence" value="ECO:0007669"/>
    <property type="project" value="InterPro"/>
</dbReference>
<gene>
    <name evidence="6" type="ORF">SAMN02745126_05792</name>
</gene>
<dbReference type="GO" id="GO:0016020">
    <property type="term" value="C:membrane"/>
    <property type="evidence" value="ECO:0007669"/>
    <property type="project" value="InterPro"/>
</dbReference>
<evidence type="ECO:0000256" key="3">
    <source>
        <dbReference type="ARBA" id="ARBA00022741"/>
    </source>
</evidence>
<dbReference type="PANTHER" id="PTHR46743">
    <property type="entry name" value="TEICHOIC ACIDS EXPORT ATP-BINDING PROTEIN TAGH"/>
    <property type="match status" value="1"/>
</dbReference>
<accession>A0A1T4T740</accession>
<dbReference type="CDD" id="cd03220">
    <property type="entry name" value="ABC_KpsT_Wzt"/>
    <property type="match status" value="1"/>
</dbReference>
<dbReference type="STRING" id="225324.SAMN02745126_05792"/>
<dbReference type="Proteomes" id="UP000190092">
    <property type="component" value="Unassembled WGS sequence"/>
</dbReference>
<dbReference type="GO" id="GO:0005524">
    <property type="term" value="F:ATP binding"/>
    <property type="evidence" value="ECO:0007669"/>
    <property type="project" value="UniProtKB-KW"/>
</dbReference>
<evidence type="ECO:0000313" key="7">
    <source>
        <dbReference type="Proteomes" id="UP000190092"/>
    </source>
</evidence>
<dbReference type="AlphaFoldDB" id="A0A1T4T740"/>
<reference evidence="7" key="1">
    <citation type="submission" date="2017-02" db="EMBL/GenBank/DDBJ databases">
        <authorList>
            <person name="Varghese N."/>
            <person name="Submissions S."/>
        </authorList>
    </citation>
    <scope>NUCLEOTIDE SEQUENCE [LARGE SCALE GENOMIC DNA]</scope>
    <source>
        <strain evidence="7">ATCC 27094</strain>
    </source>
</reference>
<evidence type="ECO:0000313" key="6">
    <source>
        <dbReference type="EMBL" id="SKA36247.1"/>
    </source>
</evidence>
<dbReference type="PANTHER" id="PTHR46743:SF2">
    <property type="entry name" value="TEICHOIC ACIDS EXPORT ATP-BINDING PROTEIN TAGH"/>
    <property type="match status" value="1"/>
</dbReference>
<sequence>MGRLKMFEAVLKRLLLTKRLATEPRETTIEREARCVDVVNVTMDFHTEQGTKRALQGISFQVRAGERLGVLGPNGAGKSTLIKVLSGMLEPTYGEVHRGLSLSWPLALGGGFEGQLTGYDNIRFLSRVYGLPFQATLDYVDHFSELGRNLFKPLRYYSDGMRMRLAFALSLSINFECYLIDEVILVGDRRFQQKCHDELFSARKSCGMIMAVHDAGVVRDYCQKALLLKGGRGRVTSDMQLASRIYSGL</sequence>
<dbReference type="Pfam" id="PF00005">
    <property type="entry name" value="ABC_tran"/>
    <property type="match status" value="1"/>
</dbReference>
<dbReference type="Gene3D" id="3.40.50.300">
    <property type="entry name" value="P-loop containing nucleotide triphosphate hydrolases"/>
    <property type="match status" value="1"/>
</dbReference>
<dbReference type="InterPro" id="IPR027417">
    <property type="entry name" value="P-loop_NTPase"/>
</dbReference>
<evidence type="ECO:0000256" key="4">
    <source>
        <dbReference type="ARBA" id="ARBA00022840"/>
    </source>
</evidence>
<dbReference type="InterPro" id="IPR050683">
    <property type="entry name" value="Bact_Polysacc_Export_ATP-bd"/>
</dbReference>
<dbReference type="InterPro" id="IPR003593">
    <property type="entry name" value="AAA+_ATPase"/>
</dbReference>
<organism evidence="6 7">
    <name type="scientific">Enhydrobacter aerosaccus</name>
    <dbReference type="NCBI Taxonomy" id="225324"/>
    <lineage>
        <taxon>Bacteria</taxon>
        <taxon>Pseudomonadati</taxon>
        <taxon>Pseudomonadota</taxon>
        <taxon>Alphaproteobacteria</taxon>
        <taxon>Hyphomicrobiales</taxon>
        <taxon>Enhydrobacter</taxon>
    </lineage>
</organism>
<protein>
    <submittedName>
        <fullName evidence="6">Capsular polysaccharide transport system ATP-binding protein</fullName>
    </submittedName>
</protein>
<keyword evidence="4 6" id="KW-0067">ATP-binding</keyword>
<dbReference type="InterPro" id="IPR003439">
    <property type="entry name" value="ABC_transporter-like_ATP-bd"/>
</dbReference>
<name>A0A1T4T740_9HYPH</name>
<proteinExistence type="inferred from homology"/>
<dbReference type="SMART" id="SM00382">
    <property type="entry name" value="AAA"/>
    <property type="match status" value="1"/>
</dbReference>
<dbReference type="PROSITE" id="PS50893">
    <property type="entry name" value="ABC_TRANSPORTER_2"/>
    <property type="match status" value="1"/>
</dbReference>
<evidence type="ECO:0000256" key="1">
    <source>
        <dbReference type="ARBA" id="ARBA00005417"/>
    </source>
</evidence>
<dbReference type="SUPFAM" id="SSF52540">
    <property type="entry name" value="P-loop containing nucleoside triphosphate hydrolases"/>
    <property type="match status" value="1"/>
</dbReference>
<keyword evidence="2" id="KW-0813">Transport</keyword>
<keyword evidence="7" id="KW-1185">Reference proteome</keyword>
<feature type="domain" description="ABC transporter" evidence="5">
    <location>
        <begin position="36"/>
        <end position="249"/>
    </location>
</feature>